<sequence>MMTRGKEEHSMAQRSSLPQLVRSLVVAALSLGLAAGNALAAPPKYTNSLIAQRADAQIFKHTDGYYYFTASVPEYDRIILRRATSIQGLASAAETVVWRKHSSGEMGAHIWAPELHFISGKWYIYFAAGASNDIWRIRMYALENSSSNPLTGSWTEKGSISTGLDSFSLDATTFEHNGQRYLLWAQSNPDSNVYIAKMSSPTTLAGSPVLLTRPEYAWETQGFRVNEGPAVLKKNGKIFVTYSASKTDDRYCLGMLTASDSSDLLNPASWRKSPTPVFVSNVNTSQYGPGHNFFTVSEDGQSDILVYHARPYQQINGDPLYDPNRHTRVQKIYWNADGTPNFGIPLADGVTPFRFKSYNLPNYVIRHWEFRGRLETNVNPLADSQFRLVPGLSGSGTVSFESANFPGYYLRHKNSEAWVEKSDGSTSFKNDASFYQRAGLASSTGSSFESYNYAGRYLRHFNYLLYVQPLSTATDKADATFIAD</sequence>
<organism evidence="10 11">
    <name type="scientific">Cystobacter fuscus (strain ATCC 25194 / DSM 2262 / NBRC 100088 / M29)</name>
    <dbReference type="NCBI Taxonomy" id="1242864"/>
    <lineage>
        <taxon>Bacteria</taxon>
        <taxon>Pseudomonadati</taxon>
        <taxon>Myxococcota</taxon>
        <taxon>Myxococcia</taxon>
        <taxon>Myxococcales</taxon>
        <taxon>Cystobacterineae</taxon>
        <taxon>Archangiaceae</taxon>
        <taxon>Cystobacter</taxon>
    </lineage>
</organism>
<reference evidence="10" key="1">
    <citation type="submission" date="2013-05" db="EMBL/GenBank/DDBJ databases">
        <title>Genome assembly of Cystobacter fuscus DSM 2262.</title>
        <authorList>
            <person name="Sharma G."/>
            <person name="Khatri I."/>
            <person name="Kaur C."/>
            <person name="Mayilraj S."/>
            <person name="Subramanian S."/>
        </authorList>
    </citation>
    <scope>NUCLEOTIDE SEQUENCE [LARGE SCALE GENOMIC DNA]</scope>
    <source>
        <strain evidence="10">DSM 2262</strain>
    </source>
</reference>
<dbReference type="EMBL" id="ANAH02000067">
    <property type="protein sequence ID" value="EPX55890.1"/>
    <property type="molecule type" value="Genomic_DNA"/>
</dbReference>
<evidence type="ECO:0000256" key="7">
    <source>
        <dbReference type="RuleBase" id="RU361187"/>
    </source>
</evidence>
<evidence type="ECO:0000256" key="1">
    <source>
        <dbReference type="ARBA" id="ARBA00009865"/>
    </source>
</evidence>
<evidence type="ECO:0000313" key="10">
    <source>
        <dbReference type="EMBL" id="EPX55890.1"/>
    </source>
</evidence>
<dbReference type="Pfam" id="PF04616">
    <property type="entry name" value="Glyco_hydro_43"/>
    <property type="match status" value="1"/>
</dbReference>
<keyword evidence="11" id="KW-1185">Reference proteome</keyword>
<dbReference type="Gene3D" id="2.80.10.50">
    <property type="match status" value="1"/>
</dbReference>
<evidence type="ECO:0000256" key="8">
    <source>
        <dbReference type="SAM" id="SignalP"/>
    </source>
</evidence>
<name>S9NUL0_CYSF2</name>
<dbReference type="CDD" id="cd23399">
    <property type="entry name" value="beta-trefoil_ABD_ABFB"/>
    <property type="match status" value="1"/>
</dbReference>
<accession>S9NUL0</accession>
<feature type="signal peptide" evidence="8">
    <location>
        <begin position="1"/>
        <end position="40"/>
    </location>
</feature>
<keyword evidence="4 7" id="KW-0326">Glycosidase</keyword>
<proteinExistence type="inferred from homology"/>
<keyword evidence="3 7" id="KW-0378">Hydrolase</keyword>
<gene>
    <name evidence="10" type="ORF">D187_008145</name>
</gene>
<dbReference type="Proteomes" id="UP000011682">
    <property type="component" value="Unassembled WGS sequence"/>
</dbReference>
<dbReference type="SUPFAM" id="SSF75005">
    <property type="entry name" value="Arabinanase/levansucrase/invertase"/>
    <property type="match status" value="1"/>
</dbReference>
<dbReference type="eggNOG" id="COG3940">
    <property type="taxonomic scope" value="Bacteria"/>
</dbReference>
<feature type="domain" description="Alpha-L-arabinofuranosidase B arabinose-binding" evidence="9">
    <location>
        <begin position="354"/>
        <end position="482"/>
    </location>
</feature>
<dbReference type="Pfam" id="PF05270">
    <property type="entry name" value="AbfB"/>
    <property type="match status" value="1"/>
</dbReference>
<dbReference type="Gene3D" id="2.115.10.20">
    <property type="entry name" value="Glycosyl hydrolase domain, family 43"/>
    <property type="match status" value="1"/>
</dbReference>
<dbReference type="AlphaFoldDB" id="S9NUL0"/>
<evidence type="ECO:0000256" key="2">
    <source>
        <dbReference type="ARBA" id="ARBA00022729"/>
    </source>
</evidence>
<feature type="chain" id="PRO_5004553988" evidence="8">
    <location>
        <begin position="41"/>
        <end position="484"/>
    </location>
</feature>
<dbReference type="PANTHER" id="PTHR43817:SF1">
    <property type="entry name" value="HYDROLASE, FAMILY 43, PUTATIVE (AFU_ORTHOLOGUE AFUA_3G01660)-RELATED"/>
    <property type="match status" value="1"/>
</dbReference>
<dbReference type="InterPro" id="IPR036195">
    <property type="entry name" value="AbfB_ABD_sf"/>
</dbReference>
<protein>
    <submittedName>
        <fullName evidence="10">Alpha-L-arabinofuranosidase II</fullName>
    </submittedName>
</protein>
<evidence type="ECO:0000313" key="11">
    <source>
        <dbReference type="Proteomes" id="UP000011682"/>
    </source>
</evidence>
<evidence type="ECO:0000256" key="3">
    <source>
        <dbReference type="ARBA" id="ARBA00022801"/>
    </source>
</evidence>
<dbReference type="PANTHER" id="PTHR43817">
    <property type="entry name" value="GLYCOSYL HYDROLASE"/>
    <property type="match status" value="1"/>
</dbReference>
<dbReference type="InterPro" id="IPR007934">
    <property type="entry name" value="AbfB_ABD"/>
</dbReference>
<feature type="active site" description="Proton acceptor" evidence="5">
    <location>
        <position position="55"/>
    </location>
</feature>
<dbReference type="InterPro" id="IPR006710">
    <property type="entry name" value="Glyco_hydro_43"/>
</dbReference>
<dbReference type="InterPro" id="IPR023296">
    <property type="entry name" value="Glyco_hydro_beta-prop_sf"/>
</dbReference>
<dbReference type="GO" id="GO:0046373">
    <property type="term" value="P:L-arabinose metabolic process"/>
    <property type="evidence" value="ECO:0007669"/>
    <property type="project" value="InterPro"/>
</dbReference>
<dbReference type="CDD" id="cd18817">
    <property type="entry name" value="GH43f_LbAraf43-like"/>
    <property type="match status" value="1"/>
</dbReference>
<evidence type="ECO:0000256" key="4">
    <source>
        <dbReference type="ARBA" id="ARBA00023295"/>
    </source>
</evidence>
<dbReference type="SUPFAM" id="SSF110221">
    <property type="entry name" value="AbfB domain"/>
    <property type="match status" value="1"/>
</dbReference>
<dbReference type="GO" id="GO:0046556">
    <property type="term" value="F:alpha-L-arabinofuranosidase activity"/>
    <property type="evidence" value="ECO:0007669"/>
    <property type="project" value="InterPro"/>
</dbReference>
<evidence type="ECO:0000256" key="5">
    <source>
        <dbReference type="PIRSR" id="PIRSR606710-1"/>
    </source>
</evidence>
<evidence type="ECO:0000256" key="6">
    <source>
        <dbReference type="PIRSR" id="PIRSR606710-2"/>
    </source>
</evidence>
<feature type="active site" description="Proton donor" evidence="5">
    <location>
        <position position="227"/>
    </location>
</feature>
<evidence type="ECO:0000259" key="9">
    <source>
        <dbReference type="Pfam" id="PF05270"/>
    </source>
</evidence>
<comment type="similarity">
    <text evidence="1 7">Belongs to the glycosyl hydrolase 43 family.</text>
</comment>
<comment type="caution">
    <text evidence="10">The sequence shown here is derived from an EMBL/GenBank/DDBJ whole genome shotgun (WGS) entry which is preliminary data.</text>
</comment>
<feature type="site" description="Important for catalytic activity, responsible for pKa modulation of the active site Glu and correct orientation of both the proton donor and substrate" evidence="6">
    <location>
        <position position="170"/>
    </location>
</feature>
<keyword evidence="2 8" id="KW-0732">Signal</keyword>